<dbReference type="CDD" id="cd05403">
    <property type="entry name" value="NT_KNTase_like"/>
    <property type="match status" value="1"/>
</dbReference>
<organism evidence="2 3">
    <name type="scientific">Bacteroides helcogenes (strain ATCC 35417 / DSM 20613 / JCM 6297 / CCUG 15421 / P 36-108)</name>
    <dbReference type="NCBI Taxonomy" id="693979"/>
    <lineage>
        <taxon>Bacteria</taxon>
        <taxon>Pseudomonadati</taxon>
        <taxon>Bacteroidota</taxon>
        <taxon>Bacteroidia</taxon>
        <taxon>Bacteroidales</taxon>
        <taxon>Bacteroidaceae</taxon>
        <taxon>Bacteroides</taxon>
    </lineage>
</organism>
<dbReference type="SUPFAM" id="SSF81301">
    <property type="entry name" value="Nucleotidyltransferase"/>
    <property type="match status" value="1"/>
</dbReference>
<dbReference type="PROSITE" id="PS50972">
    <property type="entry name" value="PTERIN_BINDING"/>
    <property type="match status" value="1"/>
</dbReference>
<proteinExistence type="predicted"/>
<dbReference type="Pfam" id="PF01909">
    <property type="entry name" value="NTP_transf_2"/>
    <property type="match status" value="1"/>
</dbReference>
<dbReference type="Gene3D" id="3.30.460.10">
    <property type="entry name" value="Beta Polymerase, domain 2"/>
    <property type="match status" value="1"/>
</dbReference>
<gene>
    <name evidence="2" type="ordered locus">Bache_1956</name>
</gene>
<sequence>MRLQSKEIQTIIRVAKEIYGEGVKVYLFGSRLNDGKRGGDIDLLVRTEGSKKDVLARVRMIARLKHYLGDQKIDVIGDHEDSPVVYEALKKGMQLV</sequence>
<dbReference type="Proteomes" id="UP000008630">
    <property type="component" value="Chromosome"/>
</dbReference>
<dbReference type="PATRIC" id="fig|693979.3.peg.2063"/>
<accession>E6SQ75</accession>
<dbReference type="InterPro" id="IPR043519">
    <property type="entry name" value="NT_sf"/>
</dbReference>
<reference key="1">
    <citation type="submission" date="2010-11" db="EMBL/GenBank/DDBJ databases">
        <title>The complete genome of Bacteroides helcogenes P 36-108.</title>
        <authorList>
            <consortium name="US DOE Joint Genome Institute (JGI-PGF)"/>
            <person name="Lucas S."/>
            <person name="Copeland A."/>
            <person name="Lapidus A."/>
            <person name="Bruce D."/>
            <person name="Goodwin L."/>
            <person name="Pitluck S."/>
            <person name="Kyrpides N."/>
            <person name="Mavromatis K."/>
            <person name="Ivanova N."/>
            <person name="Zeytun A."/>
            <person name="Brettin T."/>
            <person name="Detter J.C."/>
            <person name="Tapia R."/>
            <person name="Han C."/>
            <person name="Land M."/>
            <person name="Hauser L."/>
            <person name="Markowitz V."/>
            <person name="Cheng J.-F."/>
            <person name="Hugenholtz P."/>
            <person name="Woyke T."/>
            <person name="Wu D."/>
            <person name="Gronow S."/>
            <person name="Wellnitz S."/>
            <person name="Brambilla E."/>
            <person name="Klenk H.-P."/>
            <person name="Eisen J.A."/>
        </authorList>
    </citation>
    <scope>NUCLEOTIDE SEQUENCE</scope>
    <source>
        <strain>P 36-108</strain>
    </source>
</reference>
<reference evidence="2 3" key="2">
    <citation type="journal article" date="2011" name="Stand. Genomic Sci.">
        <title>Complete genome sequence of Bacteroides helcogenes type strain (P 36-108).</title>
        <authorList>
            <person name="Pati A."/>
            <person name="Gronow S."/>
            <person name="Zeytun A."/>
            <person name="Lapidus A."/>
            <person name="Nolan M."/>
            <person name="Hammon N."/>
            <person name="Deshpande S."/>
            <person name="Cheng J.F."/>
            <person name="Tapia R."/>
            <person name="Han C."/>
            <person name="Goodwin L."/>
            <person name="Pitluck S."/>
            <person name="Liolios K."/>
            <person name="Pagani I."/>
            <person name="Ivanova N."/>
            <person name="Mavromatis K."/>
            <person name="Chen A."/>
            <person name="Palaniappan K."/>
            <person name="Land M."/>
            <person name="Hauser L."/>
            <person name="Chang Y.J."/>
            <person name="Jeffries C.D."/>
            <person name="Detter J.C."/>
            <person name="Brambilla E."/>
            <person name="Rohde M."/>
            <person name="Goker M."/>
            <person name="Woyke T."/>
            <person name="Bristow J."/>
            <person name="Eisen J.A."/>
            <person name="Markowitz V."/>
            <person name="Hugenholtz P."/>
            <person name="Kyrpides N.C."/>
            <person name="Klenk H.P."/>
            <person name="Lucas S."/>
        </authorList>
    </citation>
    <scope>NUCLEOTIDE SEQUENCE [LARGE SCALE GENOMIC DNA]</scope>
    <source>
        <strain evidence="3">ATCC 35417 / DSM 20613 / JCM 6297 / CCUG 15421 / P 36-108</strain>
    </source>
</reference>
<protein>
    <submittedName>
        <fullName evidence="2">DNA polymerase beta domain protein region</fullName>
    </submittedName>
</protein>
<evidence type="ECO:0000313" key="2">
    <source>
        <dbReference type="EMBL" id="ADV43934.1"/>
    </source>
</evidence>
<name>E6SQ75_BACT6</name>
<dbReference type="eggNOG" id="COG1708">
    <property type="taxonomic scope" value="Bacteria"/>
</dbReference>
<dbReference type="GO" id="GO:0042558">
    <property type="term" value="P:pteridine-containing compound metabolic process"/>
    <property type="evidence" value="ECO:0007669"/>
    <property type="project" value="InterPro"/>
</dbReference>
<dbReference type="HOGENOM" id="CLU_164558_1_0_10"/>
<dbReference type="KEGG" id="bhl:Bache_1956"/>
<dbReference type="OrthoDB" id="14556at2"/>
<feature type="domain" description="Pterin-binding" evidence="1">
    <location>
        <begin position="1"/>
        <end position="96"/>
    </location>
</feature>
<dbReference type="AlphaFoldDB" id="E6SQ75"/>
<dbReference type="RefSeq" id="WP_013547527.1">
    <property type="nucleotide sequence ID" value="NC_014933.1"/>
</dbReference>
<dbReference type="InterPro" id="IPR000489">
    <property type="entry name" value="Pterin-binding_dom"/>
</dbReference>
<keyword evidence="3" id="KW-1185">Reference proteome</keyword>
<evidence type="ECO:0000259" key="1">
    <source>
        <dbReference type="PROSITE" id="PS50972"/>
    </source>
</evidence>
<dbReference type="InterPro" id="IPR002934">
    <property type="entry name" value="Polymerase_NTP_transf_dom"/>
</dbReference>
<dbReference type="STRING" id="693979.Bache_1956"/>
<evidence type="ECO:0000313" key="3">
    <source>
        <dbReference type="Proteomes" id="UP000008630"/>
    </source>
</evidence>
<dbReference type="EMBL" id="CP002352">
    <property type="protein sequence ID" value="ADV43934.1"/>
    <property type="molecule type" value="Genomic_DNA"/>
</dbReference>